<dbReference type="Proteomes" id="UP000308092">
    <property type="component" value="Unassembled WGS sequence"/>
</dbReference>
<protein>
    <submittedName>
        <fullName evidence="1">Uncharacterized protein</fullName>
    </submittedName>
</protein>
<sequence length="38" mass="4399">MAFGGWAWARKKVIGKERPIVRISPNKLHVNDLSFFTQ</sequence>
<reference evidence="1 2" key="1">
    <citation type="submission" date="2019-03" db="EMBL/GenBank/DDBJ databases">
        <title>The genome sequence of a newly discovered highly antifungal drug resistant Aspergillus species, Aspergillus tanneri NIH 1004.</title>
        <authorList>
            <person name="Mounaud S."/>
            <person name="Singh I."/>
            <person name="Joardar V."/>
            <person name="Pakala S."/>
            <person name="Pakala S."/>
            <person name="Venepally P."/>
            <person name="Hoover J."/>
            <person name="Nierman W."/>
            <person name="Chung J."/>
            <person name="Losada L."/>
        </authorList>
    </citation>
    <scope>NUCLEOTIDE SEQUENCE [LARGE SCALE GENOMIC DNA]</scope>
    <source>
        <strain evidence="1 2">NIH1004</strain>
    </source>
</reference>
<evidence type="ECO:0000313" key="2">
    <source>
        <dbReference type="Proteomes" id="UP000308092"/>
    </source>
</evidence>
<dbReference type="AlphaFoldDB" id="A0A4S3JT27"/>
<keyword evidence="2" id="KW-1185">Reference proteome</keyword>
<evidence type="ECO:0000313" key="1">
    <source>
        <dbReference type="EMBL" id="THC98805.1"/>
    </source>
</evidence>
<name>A0A4S3JT27_9EURO</name>
<proteinExistence type="predicted"/>
<accession>A0A4S3JT27</accession>
<dbReference type="VEuPathDB" id="FungiDB:EYZ11_001713"/>
<dbReference type="EMBL" id="SOSA01000034">
    <property type="protein sequence ID" value="THC98805.1"/>
    <property type="molecule type" value="Genomic_DNA"/>
</dbReference>
<comment type="caution">
    <text evidence="1">The sequence shown here is derived from an EMBL/GenBank/DDBJ whole genome shotgun (WGS) entry which is preliminary data.</text>
</comment>
<organism evidence="1 2">
    <name type="scientific">Aspergillus tanneri</name>
    <dbReference type="NCBI Taxonomy" id="1220188"/>
    <lineage>
        <taxon>Eukaryota</taxon>
        <taxon>Fungi</taxon>
        <taxon>Dikarya</taxon>
        <taxon>Ascomycota</taxon>
        <taxon>Pezizomycotina</taxon>
        <taxon>Eurotiomycetes</taxon>
        <taxon>Eurotiomycetidae</taxon>
        <taxon>Eurotiales</taxon>
        <taxon>Aspergillaceae</taxon>
        <taxon>Aspergillus</taxon>
        <taxon>Aspergillus subgen. Circumdati</taxon>
    </lineage>
</organism>
<gene>
    <name evidence="1" type="ORF">EYZ11_001713</name>
</gene>